<keyword evidence="1" id="KW-1133">Transmembrane helix</keyword>
<dbReference type="EMBL" id="HF583727">
    <property type="protein sequence ID" value="CCQ43224.1"/>
    <property type="molecule type" value="Genomic_DNA"/>
</dbReference>
<dbReference type="OrthoDB" id="206339at2759"/>
<gene>
    <name evidence="2" type="primary">OFD1</name>
</gene>
<dbReference type="AlphaFoldDB" id="L8E7V8"/>
<protein>
    <submittedName>
        <fullName evidence="2">Alternative protein OFD1</fullName>
    </submittedName>
</protein>
<reference evidence="2" key="1">
    <citation type="journal article" date="2013" name="PLoS ONE">
        <title>Direct detection of alternative open reading frames translation products in human significantly expands the proteome.</title>
        <authorList>
            <person name="Vanderperre B."/>
            <person name="Lucier J.-F."/>
            <person name="Motard J."/>
            <person name="Tremblay G."/>
            <person name="Vanderperre S."/>
            <person name="Wisztorski M."/>
            <person name="Salzet M."/>
            <person name="Boisvert F.-M."/>
            <person name="Roucou X."/>
        </authorList>
    </citation>
    <scope>NUCLEOTIDE SEQUENCE</scope>
</reference>
<name>L8E7V8_HUMAN</name>
<accession>L8E7V8</accession>
<evidence type="ECO:0000313" key="2">
    <source>
        <dbReference type="EMBL" id="CCQ43224.1"/>
    </source>
</evidence>
<proteinExistence type="predicted"/>
<organism evidence="2">
    <name type="scientific">Homo sapiens</name>
    <name type="common">Human</name>
    <dbReference type="NCBI Taxonomy" id="9606"/>
    <lineage>
        <taxon>Eukaryota</taxon>
        <taxon>Metazoa</taxon>
        <taxon>Chordata</taxon>
        <taxon>Craniata</taxon>
        <taxon>Vertebrata</taxon>
        <taxon>Euteleostomi</taxon>
        <taxon>Mammalia</taxon>
        <taxon>Eutheria</taxon>
        <taxon>Euarchontoglires</taxon>
        <taxon>Primates</taxon>
        <taxon>Haplorrhini</taxon>
        <taxon>Catarrhini</taxon>
        <taxon>Hominidae</taxon>
        <taxon>Homo</taxon>
    </lineage>
</organism>
<feature type="transmembrane region" description="Helical" evidence="1">
    <location>
        <begin position="20"/>
        <end position="39"/>
    </location>
</feature>
<keyword evidence="1" id="KW-0472">Membrane</keyword>
<dbReference type="ChiTaRS" id="OFD1">
    <property type="organism name" value="human"/>
</dbReference>
<evidence type="ECO:0000256" key="1">
    <source>
        <dbReference type="SAM" id="Phobius"/>
    </source>
</evidence>
<sequence>MRSLNHLLNLQGTCQGSWKWAGFLLPGICLMWTLLQLLCPSHISTQV</sequence>
<keyword evidence="1" id="KW-0812">Transmembrane</keyword>